<dbReference type="GO" id="GO:0016020">
    <property type="term" value="C:membrane"/>
    <property type="evidence" value="ECO:0007669"/>
    <property type="project" value="InterPro"/>
</dbReference>
<evidence type="ECO:0000256" key="7">
    <source>
        <dbReference type="ARBA" id="ARBA00022840"/>
    </source>
</evidence>
<dbReference type="GO" id="GO:0005524">
    <property type="term" value="F:ATP binding"/>
    <property type="evidence" value="ECO:0007669"/>
    <property type="project" value="UniProtKB-KW"/>
</dbReference>
<proteinExistence type="predicted"/>
<accession>A0A919FUK6</accession>
<sequence>MAEERRRPRPGRRMGEGLAWGGPPSRWRYSPPWAGARDDEDGTGADRWPWVSTLLVTAFVIAGSHLAARGQGTREALDPFATALLAGGGLLLLWRWHHPVLVAFGTSLATLVYLGAGYPYGPVFLIAALGCFSAVVTGHRKAAWAAIGLLWTGHLLVAHWLYPHLPPSGDGAAAWPTEVGVAAWALAIVAVCELVRVRREQWAKERAEQVEAARRRADQERLRIARELHDVLAHSISVINVQAGVGLALLDADPEQARTALTTIKAAGKEALGEVRQVLDTLRTPGDAPRAPAPGLDRLGELVDQAAGMGLTVLVDTHVGDEAPDDVPGRAVLLGGDQRGGDQPYAAPATTAAAATRPPLPVGLDLAAFRIVQEALTNVVRHSASRRARVHIWYGTRGLRLRIDDDGPATGADAGGTGNGLAGMRERAAALGGTIDAGPRADGGFRVSAALPFKEDR</sequence>
<dbReference type="AlphaFoldDB" id="A0A919FUK6"/>
<keyword evidence="13" id="KW-1185">Reference proteome</keyword>
<dbReference type="Gene3D" id="3.30.565.10">
    <property type="entry name" value="Histidine kinase-like ATPase, C-terminal domain"/>
    <property type="match status" value="1"/>
</dbReference>
<evidence type="ECO:0000313" key="13">
    <source>
        <dbReference type="Proteomes" id="UP000603708"/>
    </source>
</evidence>
<dbReference type="InterPro" id="IPR011712">
    <property type="entry name" value="Sig_transdc_His_kin_sub3_dim/P"/>
</dbReference>
<feature type="region of interest" description="Disordered" evidence="9">
    <location>
        <begin position="1"/>
        <end position="41"/>
    </location>
</feature>
<evidence type="ECO:0000259" key="11">
    <source>
        <dbReference type="SMART" id="SM00387"/>
    </source>
</evidence>
<keyword evidence="6 12" id="KW-0418">Kinase</keyword>
<dbReference type="EC" id="2.7.13.3" evidence="2"/>
<organism evidence="12 13">
    <name type="scientific">Streptomyces sulfonofaciens</name>
    <dbReference type="NCBI Taxonomy" id="68272"/>
    <lineage>
        <taxon>Bacteria</taxon>
        <taxon>Bacillati</taxon>
        <taxon>Actinomycetota</taxon>
        <taxon>Actinomycetes</taxon>
        <taxon>Kitasatosporales</taxon>
        <taxon>Streptomycetaceae</taxon>
        <taxon>Streptomyces</taxon>
    </lineage>
</organism>
<dbReference type="RefSeq" id="WP_189929558.1">
    <property type="nucleotide sequence ID" value="NZ_BNCD01000002.1"/>
</dbReference>
<keyword evidence="10" id="KW-0472">Membrane</keyword>
<protein>
    <recommendedName>
        <fullName evidence="2">histidine kinase</fullName>
        <ecNumber evidence="2">2.7.13.3</ecNumber>
    </recommendedName>
</protein>
<dbReference type="InterPro" id="IPR003594">
    <property type="entry name" value="HATPase_dom"/>
</dbReference>
<feature type="transmembrane region" description="Helical" evidence="10">
    <location>
        <begin position="80"/>
        <end position="97"/>
    </location>
</feature>
<evidence type="ECO:0000256" key="5">
    <source>
        <dbReference type="ARBA" id="ARBA00022741"/>
    </source>
</evidence>
<dbReference type="Pfam" id="PF07730">
    <property type="entry name" value="HisKA_3"/>
    <property type="match status" value="1"/>
</dbReference>
<keyword evidence="10" id="KW-0812">Transmembrane</keyword>
<keyword evidence="5" id="KW-0547">Nucleotide-binding</keyword>
<dbReference type="CDD" id="cd16917">
    <property type="entry name" value="HATPase_UhpB-NarQ-NarX-like"/>
    <property type="match status" value="1"/>
</dbReference>
<evidence type="ECO:0000256" key="3">
    <source>
        <dbReference type="ARBA" id="ARBA00022553"/>
    </source>
</evidence>
<dbReference type="SMART" id="SM00387">
    <property type="entry name" value="HATPase_c"/>
    <property type="match status" value="1"/>
</dbReference>
<dbReference type="GO" id="GO:0000155">
    <property type="term" value="F:phosphorelay sensor kinase activity"/>
    <property type="evidence" value="ECO:0007669"/>
    <property type="project" value="InterPro"/>
</dbReference>
<reference evidence="12" key="2">
    <citation type="submission" date="2020-09" db="EMBL/GenBank/DDBJ databases">
        <authorList>
            <person name="Sun Q."/>
            <person name="Ohkuma M."/>
        </authorList>
    </citation>
    <scope>NUCLEOTIDE SEQUENCE</scope>
    <source>
        <strain evidence="12">JCM 5069</strain>
    </source>
</reference>
<keyword evidence="3" id="KW-0597">Phosphoprotein</keyword>
<evidence type="ECO:0000256" key="10">
    <source>
        <dbReference type="SAM" id="Phobius"/>
    </source>
</evidence>
<gene>
    <name evidence="12" type="ORF">GCM10018793_09120</name>
</gene>
<dbReference type="InterPro" id="IPR036890">
    <property type="entry name" value="HATPase_C_sf"/>
</dbReference>
<evidence type="ECO:0000256" key="8">
    <source>
        <dbReference type="ARBA" id="ARBA00023012"/>
    </source>
</evidence>
<dbReference type="Gene3D" id="1.20.5.1930">
    <property type="match status" value="1"/>
</dbReference>
<keyword evidence="4" id="KW-0808">Transferase</keyword>
<reference evidence="12" key="1">
    <citation type="journal article" date="2014" name="Int. J. Syst. Evol. Microbiol.">
        <title>Complete genome sequence of Corynebacterium casei LMG S-19264T (=DSM 44701T), isolated from a smear-ripened cheese.</title>
        <authorList>
            <consortium name="US DOE Joint Genome Institute (JGI-PGF)"/>
            <person name="Walter F."/>
            <person name="Albersmeier A."/>
            <person name="Kalinowski J."/>
            <person name="Ruckert C."/>
        </authorList>
    </citation>
    <scope>NUCLEOTIDE SEQUENCE</scope>
    <source>
        <strain evidence="12">JCM 5069</strain>
    </source>
</reference>
<keyword evidence="8" id="KW-0902">Two-component regulatory system</keyword>
<dbReference type="GO" id="GO:0046983">
    <property type="term" value="F:protein dimerization activity"/>
    <property type="evidence" value="ECO:0007669"/>
    <property type="project" value="InterPro"/>
</dbReference>
<comment type="caution">
    <text evidence="12">The sequence shown here is derived from an EMBL/GenBank/DDBJ whole genome shotgun (WGS) entry which is preliminary data.</text>
</comment>
<dbReference type="PANTHER" id="PTHR24421:SF10">
    <property type="entry name" value="NITRATE_NITRITE SENSOR PROTEIN NARQ"/>
    <property type="match status" value="1"/>
</dbReference>
<feature type="domain" description="Histidine kinase/HSP90-like ATPase" evidence="11">
    <location>
        <begin position="363"/>
        <end position="455"/>
    </location>
</feature>
<evidence type="ECO:0000313" key="12">
    <source>
        <dbReference type="EMBL" id="GHH72318.1"/>
    </source>
</evidence>
<evidence type="ECO:0000256" key="6">
    <source>
        <dbReference type="ARBA" id="ARBA00022777"/>
    </source>
</evidence>
<feature type="transmembrane region" description="Helical" evidence="10">
    <location>
        <begin position="117"/>
        <end position="136"/>
    </location>
</feature>
<feature type="transmembrane region" description="Helical" evidence="10">
    <location>
        <begin position="174"/>
        <end position="195"/>
    </location>
</feature>
<evidence type="ECO:0000256" key="2">
    <source>
        <dbReference type="ARBA" id="ARBA00012438"/>
    </source>
</evidence>
<evidence type="ECO:0000256" key="9">
    <source>
        <dbReference type="SAM" id="MobiDB-lite"/>
    </source>
</evidence>
<dbReference type="InterPro" id="IPR050482">
    <property type="entry name" value="Sensor_HK_TwoCompSys"/>
</dbReference>
<dbReference type="SUPFAM" id="SSF55874">
    <property type="entry name" value="ATPase domain of HSP90 chaperone/DNA topoisomerase II/histidine kinase"/>
    <property type="match status" value="1"/>
</dbReference>
<dbReference type="Proteomes" id="UP000603708">
    <property type="component" value="Unassembled WGS sequence"/>
</dbReference>
<dbReference type="PANTHER" id="PTHR24421">
    <property type="entry name" value="NITRATE/NITRITE SENSOR PROTEIN NARX-RELATED"/>
    <property type="match status" value="1"/>
</dbReference>
<dbReference type="EMBL" id="BNCD01000002">
    <property type="protein sequence ID" value="GHH72318.1"/>
    <property type="molecule type" value="Genomic_DNA"/>
</dbReference>
<feature type="transmembrane region" description="Helical" evidence="10">
    <location>
        <begin position="143"/>
        <end position="162"/>
    </location>
</feature>
<dbReference type="Pfam" id="PF02518">
    <property type="entry name" value="HATPase_c"/>
    <property type="match status" value="1"/>
</dbReference>
<comment type="catalytic activity">
    <reaction evidence="1">
        <text>ATP + protein L-histidine = ADP + protein N-phospho-L-histidine.</text>
        <dbReference type="EC" id="2.7.13.3"/>
    </reaction>
</comment>
<feature type="transmembrane region" description="Helical" evidence="10">
    <location>
        <begin position="48"/>
        <end position="68"/>
    </location>
</feature>
<keyword evidence="10" id="KW-1133">Transmembrane helix</keyword>
<name>A0A919FUK6_9ACTN</name>
<evidence type="ECO:0000256" key="4">
    <source>
        <dbReference type="ARBA" id="ARBA00022679"/>
    </source>
</evidence>
<keyword evidence="7" id="KW-0067">ATP-binding</keyword>
<evidence type="ECO:0000256" key="1">
    <source>
        <dbReference type="ARBA" id="ARBA00000085"/>
    </source>
</evidence>